<dbReference type="Gene3D" id="1.20.58.1520">
    <property type="match status" value="1"/>
</dbReference>
<protein>
    <recommendedName>
        <fullName evidence="3">Dynein regulatory complex protein 1/2 N-terminal domain-containing protein</fullName>
    </recommendedName>
</protein>
<evidence type="ECO:0000313" key="2">
    <source>
        <dbReference type="Proteomes" id="UP001162031"/>
    </source>
</evidence>
<keyword evidence="2" id="KW-1185">Reference proteome</keyword>
<dbReference type="GO" id="GO:0005737">
    <property type="term" value="C:cytoplasm"/>
    <property type="evidence" value="ECO:0007669"/>
    <property type="project" value="TreeGrafter"/>
</dbReference>
<evidence type="ECO:0000313" key="1">
    <source>
        <dbReference type="EMBL" id="CAI5723450.1"/>
    </source>
</evidence>
<dbReference type="AlphaFoldDB" id="A0AAV0TLH5"/>
<gene>
    <name evidence="1" type="ORF">HBR001_LOCUS3121</name>
</gene>
<name>A0AAV0TLH5_HYABA</name>
<dbReference type="EMBL" id="CANTFL010000479">
    <property type="protein sequence ID" value="CAI5723450.1"/>
    <property type="molecule type" value="Genomic_DNA"/>
</dbReference>
<proteinExistence type="predicted"/>
<dbReference type="GO" id="GO:0005819">
    <property type="term" value="C:spindle"/>
    <property type="evidence" value="ECO:0007669"/>
    <property type="project" value="TreeGrafter"/>
</dbReference>
<dbReference type="PANTHER" id="PTHR19321:SF41">
    <property type="entry name" value="FASCETTO-RELATED"/>
    <property type="match status" value="1"/>
</dbReference>
<organism evidence="1 2">
    <name type="scientific">Hyaloperonospora brassicae</name>
    <name type="common">Brassica downy mildew</name>
    <name type="synonym">Peronospora brassicae</name>
    <dbReference type="NCBI Taxonomy" id="162125"/>
    <lineage>
        <taxon>Eukaryota</taxon>
        <taxon>Sar</taxon>
        <taxon>Stramenopiles</taxon>
        <taxon>Oomycota</taxon>
        <taxon>Peronosporomycetes</taxon>
        <taxon>Peronosporales</taxon>
        <taxon>Peronosporaceae</taxon>
        <taxon>Hyaloperonospora</taxon>
    </lineage>
</organism>
<dbReference type="PANTHER" id="PTHR19321">
    <property type="entry name" value="PROTEIN REGULATOR OF CYTOKINESIS 1 PRC1-RELATED"/>
    <property type="match status" value="1"/>
</dbReference>
<dbReference type="Proteomes" id="UP001162031">
    <property type="component" value="Unassembled WGS sequence"/>
</dbReference>
<dbReference type="GO" id="GO:0008017">
    <property type="term" value="F:microtubule binding"/>
    <property type="evidence" value="ECO:0007669"/>
    <property type="project" value="InterPro"/>
</dbReference>
<dbReference type="GO" id="GO:0000226">
    <property type="term" value="P:microtubule cytoskeleton organization"/>
    <property type="evidence" value="ECO:0007669"/>
    <property type="project" value="InterPro"/>
</dbReference>
<accession>A0AAV0TLH5</accession>
<evidence type="ECO:0008006" key="3">
    <source>
        <dbReference type="Google" id="ProtNLM"/>
    </source>
</evidence>
<sequence length="532" mass="61276">MEGDLSGQNAIDVHMEPAMQSRVADALAELSALWQTFGLSEREQLQEQTQLIATVEKCCRAKVETWRDQVTTATARVTALEKEVQRINGQLQGKDSVGWCVQSLDQLCSGALRDRLAALEVEFELLDRVRARRLADVERLHDHLGRMDKKLGTTSELPSGPSTLSEEYKETLHDMIKRKSREVYSRRAALLGAVSECVELARELQIETKDTFAHDLTARLKKREMSTDMLEKIFLRTAELRGVKDARKLRLTEKLGQIHDLWRELKISDEEQERFRLTIHGVGKATIASCDAELIRLQRHHKRFAAIVVQVATLRNAITEYWNLLGYESDDREYFTTTMTTPDSALSYRVFRAHEKEVDRLKKQLSTKRVLSQYIAKREEILQARAKHGVPDEKTRVRIERELPKYTAILANRIAKWQNDTGVVFRYKGASYLELMRTEDIKAGKAGRKTEQAQAQKKYAQQAQANLSCSGGPTDQWRHVQQSNRHSVEEHVTSRLSVTKEQFQQRRSDPQAPIRPRWRKFIRNTFSRHDGS</sequence>
<reference evidence="1" key="1">
    <citation type="submission" date="2022-12" db="EMBL/GenBank/DDBJ databases">
        <authorList>
            <person name="Webb A."/>
        </authorList>
    </citation>
    <scope>NUCLEOTIDE SEQUENCE</scope>
    <source>
        <strain evidence="1">Hp1</strain>
    </source>
</reference>
<comment type="caution">
    <text evidence="1">The sequence shown here is derived from an EMBL/GenBank/DDBJ whole genome shotgun (WGS) entry which is preliminary data.</text>
</comment>
<dbReference type="Pfam" id="PF03999">
    <property type="entry name" value="MAP65_ASE1"/>
    <property type="match status" value="2"/>
</dbReference>
<dbReference type="InterPro" id="IPR007145">
    <property type="entry name" value="MAP65_Ase1_PRC1"/>
</dbReference>